<dbReference type="Pfam" id="PF01633">
    <property type="entry name" value="Choline_kinase"/>
    <property type="match status" value="1"/>
</dbReference>
<keyword evidence="2" id="KW-1185">Reference proteome</keyword>
<gene>
    <name evidence="1" type="ORF">CEP48_03690</name>
</gene>
<dbReference type="CDD" id="cd05151">
    <property type="entry name" value="ChoK-like"/>
    <property type="match status" value="1"/>
</dbReference>
<dbReference type="EMBL" id="CP022011">
    <property type="protein sequence ID" value="QDJ14574.1"/>
    <property type="molecule type" value="Genomic_DNA"/>
</dbReference>
<dbReference type="GO" id="GO:0016301">
    <property type="term" value="F:kinase activity"/>
    <property type="evidence" value="ECO:0007669"/>
    <property type="project" value="UniProtKB-KW"/>
</dbReference>
<dbReference type="PANTHER" id="PTHR40086">
    <property type="entry name" value="PHOSPHOTRANSFERASE YTMP-RELATED"/>
    <property type="match status" value="1"/>
</dbReference>
<dbReference type="Gene3D" id="3.90.1200.10">
    <property type="match status" value="1"/>
</dbReference>
<name>A0A8D4LJX6_9PAST</name>
<dbReference type="AlphaFoldDB" id="A0A8D4LJX6"/>
<evidence type="ECO:0000313" key="1">
    <source>
        <dbReference type="EMBL" id="QDJ14574.1"/>
    </source>
</evidence>
<keyword evidence="1" id="KW-0418">Kinase</keyword>
<reference evidence="1" key="1">
    <citation type="submission" date="2017-06" db="EMBL/GenBank/DDBJ databases">
        <title>Genome sequencing of pathogenic and non-pathogenic strains within Bisgaard taxon 40.</title>
        <authorList>
            <person name="Ladner J.T."/>
            <person name="Lovett S.P."/>
            <person name="Koroleva G."/>
            <person name="Lorch J.M."/>
        </authorList>
    </citation>
    <scope>NUCLEOTIDE SEQUENCE</scope>
    <source>
        <strain evidence="1">27576-1-I1</strain>
    </source>
</reference>
<dbReference type="Gene3D" id="3.30.200.20">
    <property type="entry name" value="Phosphorylase Kinase, domain 1"/>
    <property type="match status" value="1"/>
</dbReference>
<proteinExistence type="predicted"/>
<protein>
    <submittedName>
        <fullName evidence="1">Choline kinase</fullName>
    </submittedName>
</protein>
<dbReference type="RefSeq" id="WP_261920894.1">
    <property type="nucleotide sequence ID" value="NZ_CP022011.1"/>
</dbReference>
<dbReference type="Proteomes" id="UP000955338">
    <property type="component" value="Chromosome"/>
</dbReference>
<accession>A0A8D4LJX6</accession>
<dbReference type="InterPro" id="IPR052077">
    <property type="entry name" value="CcrZ_PhaseVar_Mediator"/>
</dbReference>
<sequence>MNIAQIVNLFCQFLHYPQEKIIDCQIIGGMTNCNYLITTKDLERFVFRVSGNGSNDLINRYNEYENSVLAQNLGINPKIVFFDEKNGYKVTEYIPSARTLSPYSISAKLDKILSLLKLLHNSEIKFSNKLDYLQEYKHYKNLIKKYGIILEKDFLEFEEKALSLYDKLVELGIENKPCHNDLVAENFVMGEGNNEEKLYLIDWEYSSMNDPTWDLASLFLETSISPQAENDFIVSYFSDLTQLEREKQKQKIIIYKILQNTLWYLWTLIKEANGDNFGSYKYRRLEQAKALYADYIIKY</sequence>
<keyword evidence="1" id="KW-0808">Transferase</keyword>
<dbReference type="InterPro" id="IPR011009">
    <property type="entry name" value="Kinase-like_dom_sf"/>
</dbReference>
<organism evidence="1 2">
    <name type="scientific">Mergibacter septicus</name>
    <dbReference type="NCBI Taxonomy" id="221402"/>
    <lineage>
        <taxon>Bacteria</taxon>
        <taxon>Pseudomonadati</taxon>
        <taxon>Pseudomonadota</taxon>
        <taxon>Gammaproteobacteria</taxon>
        <taxon>Pasteurellales</taxon>
        <taxon>Pasteurellaceae</taxon>
        <taxon>Mergibacter</taxon>
    </lineage>
</organism>
<dbReference type="PANTHER" id="PTHR40086:SF1">
    <property type="entry name" value="CELL CYCLE REGULATOR CCRZ"/>
    <property type="match status" value="1"/>
</dbReference>
<evidence type="ECO:0000313" key="2">
    <source>
        <dbReference type="Proteomes" id="UP000955338"/>
    </source>
</evidence>
<dbReference type="SUPFAM" id="SSF56112">
    <property type="entry name" value="Protein kinase-like (PK-like)"/>
    <property type="match status" value="1"/>
</dbReference>